<sequence length="170" mass="19167">MSIGLQVGLLTVPFLLLAAWVLPDPISRAVIVGFTVALIVAVSWVWFRYRRTEVTASRYGIVETGFLGGVHVVPARSIARIIRLQLYRGTSLETSNQLFAVDRDGHCLLRLRGAFWDCEAMDEVSAALGVEEEVRPEPVTTAELRRTDARMLYWWERGLHARTDGQRGER</sequence>
<protein>
    <recommendedName>
        <fullName evidence="4">PH domain-containing protein</fullName>
    </recommendedName>
</protein>
<keyword evidence="1" id="KW-0472">Membrane</keyword>
<reference evidence="2 3" key="1">
    <citation type="submission" date="2019-09" db="EMBL/GenBank/DDBJ databases">
        <title>Genome sequencing of strain KACC 19306.</title>
        <authorList>
            <person name="Heo J."/>
            <person name="Kim S.-J."/>
            <person name="Kim J.-S."/>
            <person name="Hong S.-B."/>
            <person name="Kwon S.-W."/>
        </authorList>
    </citation>
    <scope>NUCLEOTIDE SEQUENCE [LARGE SCALE GENOMIC DNA]</scope>
    <source>
        <strain evidence="2 3">KACC 19306</strain>
    </source>
</reference>
<evidence type="ECO:0000313" key="3">
    <source>
        <dbReference type="Proteomes" id="UP000324678"/>
    </source>
</evidence>
<proteinExistence type="predicted"/>
<accession>A0A5C1YDU9</accession>
<name>A0A5C1YDU9_9MICO</name>
<keyword evidence="1" id="KW-0812">Transmembrane</keyword>
<feature type="transmembrane region" description="Helical" evidence="1">
    <location>
        <begin position="29"/>
        <end position="47"/>
    </location>
</feature>
<dbReference type="KEGG" id="ail:FLP10_04200"/>
<gene>
    <name evidence="2" type="ORF">FLP10_04200</name>
</gene>
<dbReference type="OrthoDB" id="5116324at2"/>
<organism evidence="2 3">
    <name type="scientific">Agromyces intestinalis</name>
    <dbReference type="NCBI Taxonomy" id="2592652"/>
    <lineage>
        <taxon>Bacteria</taxon>
        <taxon>Bacillati</taxon>
        <taxon>Actinomycetota</taxon>
        <taxon>Actinomycetes</taxon>
        <taxon>Micrococcales</taxon>
        <taxon>Microbacteriaceae</taxon>
        <taxon>Agromyces</taxon>
    </lineage>
</organism>
<evidence type="ECO:0008006" key="4">
    <source>
        <dbReference type="Google" id="ProtNLM"/>
    </source>
</evidence>
<evidence type="ECO:0000313" key="2">
    <source>
        <dbReference type="EMBL" id="QEO13710.1"/>
    </source>
</evidence>
<dbReference type="EMBL" id="CP043505">
    <property type="protein sequence ID" value="QEO13710.1"/>
    <property type="molecule type" value="Genomic_DNA"/>
</dbReference>
<dbReference type="AlphaFoldDB" id="A0A5C1YDU9"/>
<dbReference type="Proteomes" id="UP000324678">
    <property type="component" value="Chromosome"/>
</dbReference>
<dbReference type="RefSeq" id="WP_149159733.1">
    <property type="nucleotide sequence ID" value="NZ_CP043505.1"/>
</dbReference>
<keyword evidence="3" id="KW-1185">Reference proteome</keyword>
<keyword evidence="1" id="KW-1133">Transmembrane helix</keyword>
<evidence type="ECO:0000256" key="1">
    <source>
        <dbReference type="SAM" id="Phobius"/>
    </source>
</evidence>